<dbReference type="GO" id="GO:0016787">
    <property type="term" value="F:hydrolase activity"/>
    <property type="evidence" value="ECO:0007669"/>
    <property type="project" value="UniProtKB-KW"/>
</dbReference>
<dbReference type="OrthoDB" id="3928573at2759"/>
<organism evidence="2 3">
    <name type="scientific">Diplodia corticola</name>
    <dbReference type="NCBI Taxonomy" id="236234"/>
    <lineage>
        <taxon>Eukaryota</taxon>
        <taxon>Fungi</taxon>
        <taxon>Dikarya</taxon>
        <taxon>Ascomycota</taxon>
        <taxon>Pezizomycotina</taxon>
        <taxon>Dothideomycetes</taxon>
        <taxon>Dothideomycetes incertae sedis</taxon>
        <taxon>Botryosphaeriales</taxon>
        <taxon>Botryosphaeriaceae</taxon>
        <taxon>Diplodia</taxon>
    </lineage>
</organism>
<evidence type="ECO:0000313" key="3">
    <source>
        <dbReference type="Proteomes" id="UP000183809"/>
    </source>
</evidence>
<dbReference type="GeneID" id="31018211"/>
<name>A0A1J9RAK9_9PEZI</name>
<comment type="caution">
    <text evidence="2">The sequence shown here is derived from an EMBL/GenBank/DDBJ whole genome shotgun (WGS) entry which is preliminary data.</text>
</comment>
<keyword evidence="2" id="KW-0378">Hydrolase</keyword>
<dbReference type="AlphaFoldDB" id="A0A1J9RAK9"/>
<feature type="compositionally biased region" description="Low complexity" evidence="1">
    <location>
        <begin position="64"/>
        <end position="82"/>
    </location>
</feature>
<dbReference type="Proteomes" id="UP000183809">
    <property type="component" value="Unassembled WGS sequence"/>
</dbReference>
<reference evidence="2 3" key="1">
    <citation type="submission" date="2016-10" db="EMBL/GenBank/DDBJ databases">
        <title>Proteomics and genomics reveal pathogen-plant mechanisms compatible with a hemibiotrophic lifestyle of Diplodia corticola.</title>
        <authorList>
            <person name="Fernandes I."/>
            <person name="De Jonge R."/>
            <person name="Van De Peer Y."/>
            <person name="Devreese B."/>
            <person name="Alves A."/>
            <person name="Esteves A.C."/>
        </authorList>
    </citation>
    <scope>NUCLEOTIDE SEQUENCE [LARGE SCALE GENOMIC DNA]</scope>
    <source>
        <strain evidence="2 3">CBS 112549</strain>
    </source>
</reference>
<dbReference type="SUPFAM" id="SSF56784">
    <property type="entry name" value="HAD-like"/>
    <property type="match status" value="1"/>
</dbReference>
<gene>
    <name evidence="2" type="ORF">BKCO1_600078</name>
</gene>
<evidence type="ECO:0000313" key="2">
    <source>
        <dbReference type="EMBL" id="OJD37584.1"/>
    </source>
</evidence>
<keyword evidence="3" id="KW-1185">Reference proteome</keyword>
<sequence length="415" mass="45180">MPKQTSLLARLLHFRAPRRRHRNDQFVTQDQQALEYQDSQAAAHIAQPGSPRGAMGDVLTPTLDDAQPLAQPAGAQDAGPGLKLPILPNTLPSPATALRRDSLQPPSDSHNSVQTMAAPTITVEHTANASPLDNLSEVLATKTCFAFVLDTTLYDHRAATSLATRALLQAVADSHNAPYDTLQATYADLCSSHPPSAQENWAVHQKQLLQDLLASIPHALTPEQASAQIDDLFRLWKKTMYAQLHPAPGVLPLLRSLLKRSARIVIAIDSANSGCTNDMAAWLIEHLYLDNFVDRIAVLEESNTDDGSNGSSNSDNGFGDVLKRIDVRPDETVLFAGARRDGRSIAAREGVSLVVVDAEVVAQHPEDVRGRMSGKNNYVRQADDGVWEIGALMVARNAVRMTLHERDRSVDSARM</sequence>
<dbReference type="EMBL" id="MNUE01000006">
    <property type="protein sequence ID" value="OJD37584.1"/>
    <property type="molecule type" value="Genomic_DNA"/>
</dbReference>
<proteinExistence type="predicted"/>
<dbReference type="InterPro" id="IPR023214">
    <property type="entry name" value="HAD_sf"/>
</dbReference>
<protein>
    <submittedName>
        <fullName evidence="2">Haloacid dehalogenase domain-containing protein hydrolase</fullName>
    </submittedName>
</protein>
<dbReference type="InterPro" id="IPR036412">
    <property type="entry name" value="HAD-like_sf"/>
</dbReference>
<dbReference type="RefSeq" id="XP_020133699.1">
    <property type="nucleotide sequence ID" value="XM_020277950.1"/>
</dbReference>
<dbReference type="Gene3D" id="1.20.120.1600">
    <property type="match status" value="1"/>
</dbReference>
<accession>A0A1J9RAK9</accession>
<feature type="compositionally biased region" description="Polar residues" evidence="1">
    <location>
        <begin position="104"/>
        <end position="113"/>
    </location>
</feature>
<dbReference type="Gene3D" id="3.40.50.1000">
    <property type="entry name" value="HAD superfamily/HAD-like"/>
    <property type="match status" value="1"/>
</dbReference>
<feature type="region of interest" description="Disordered" evidence="1">
    <location>
        <begin position="39"/>
        <end position="113"/>
    </location>
</feature>
<evidence type="ECO:0000256" key="1">
    <source>
        <dbReference type="SAM" id="MobiDB-lite"/>
    </source>
</evidence>
<dbReference type="STRING" id="236234.A0A1J9RAK9"/>